<evidence type="ECO:0000313" key="8">
    <source>
        <dbReference type="Proteomes" id="UP000008130"/>
    </source>
</evidence>
<name>F2J1V1_POLGS</name>
<dbReference type="GO" id="GO:0046872">
    <property type="term" value="F:metal ion binding"/>
    <property type="evidence" value="ECO:0007669"/>
    <property type="project" value="UniProtKB-KW"/>
</dbReference>
<dbReference type="SUPFAM" id="SSF46458">
    <property type="entry name" value="Globin-like"/>
    <property type="match status" value="1"/>
</dbReference>
<evidence type="ECO:0000256" key="4">
    <source>
        <dbReference type="ARBA" id="ARBA00023004"/>
    </source>
</evidence>
<evidence type="ECO:0000256" key="1">
    <source>
        <dbReference type="ARBA" id="ARBA00022617"/>
    </source>
</evidence>
<dbReference type="STRING" id="991905.SL003B_3590"/>
<dbReference type="InterPro" id="IPR000971">
    <property type="entry name" value="Globin"/>
</dbReference>
<dbReference type="GO" id="GO:0020037">
    <property type="term" value="F:heme binding"/>
    <property type="evidence" value="ECO:0007669"/>
    <property type="project" value="InterPro"/>
</dbReference>
<keyword evidence="7" id="KW-0223">Dioxygenase</keyword>
<dbReference type="GO" id="GO:0005344">
    <property type="term" value="F:oxygen carrier activity"/>
    <property type="evidence" value="ECO:0007669"/>
    <property type="project" value="UniProtKB-KW"/>
</dbReference>
<proteinExistence type="inferred from homology"/>
<keyword evidence="2 5" id="KW-0561">Oxygen transport</keyword>
<dbReference type="PROSITE" id="PS01033">
    <property type="entry name" value="GLOBIN"/>
    <property type="match status" value="1"/>
</dbReference>
<dbReference type="GO" id="GO:0019825">
    <property type="term" value="F:oxygen binding"/>
    <property type="evidence" value="ECO:0007669"/>
    <property type="project" value="InterPro"/>
</dbReference>
<organism evidence="7 8">
    <name type="scientific">Polymorphum gilvum (strain LMG 25793 / CGMCC 1.9160 / SL003B-26A1)</name>
    <dbReference type="NCBI Taxonomy" id="991905"/>
    <lineage>
        <taxon>Bacteria</taxon>
        <taxon>Pseudomonadati</taxon>
        <taxon>Pseudomonadota</taxon>
        <taxon>Alphaproteobacteria</taxon>
        <taxon>Rhodobacterales</taxon>
        <taxon>Paracoccaceae</taxon>
        <taxon>Polymorphum</taxon>
    </lineage>
</organism>
<dbReference type="Proteomes" id="UP000008130">
    <property type="component" value="Chromosome"/>
</dbReference>
<gene>
    <name evidence="7" type="ordered locus">SL003B_3590</name>
</gene>
<accession>F2J1V1</accession>
<dbReference type="PANTHER" id="PTHR43396:SF3">
    <property type="entry name" value="FLAVOHEMOPROTEIN"/>
    <property type="match status" value="1"/>
</dbReference>
<keyword evidence="8" id="KW-1185">Reference proteome</keyword>
<dbReference type="InterPro" id="IPR009050">
    <property type="entry name" value="Globin-like_sf"/>
</dbReference>
<dbReference type="KEGG" id="pgv:SL003B_3590"/>
<evidence type="ECO:0000256" key="5">
    <source>
        <dbReference type="RuleBase" id="RU000356"/>
    </source>
</evidence>
<keyword evidence="1 5" id="KW-0349">Heme</keyword>
<dbReference type="PANTHER" id="PTHR43396">
    <property type="entry name" value="FLAVOHEMOPROTEIN"/>
    <property type="match status" value="1"/>
</dbReference>
<sequence>MTPEQIRLVQQNFEALKPAADEAMATFYRRLFVLAPDVRPLFRADIRSQERKLAEALTAVVDMLSSLQLILPDIEALAKRHVAYGVRERHYRAAGEALLFTLEVHLGEDFTPQVRKAWQSAYAVLSDIMIAGAEYRAA</sequence>
<dbReference type="InterPro" id="IPR012292">
    <property type="entry name" value="Globin/Proto"/>
</dbReference>
<comment type="similarity">
    <text evidence="5">Belongs to the globin family.</text>
</comment>
<dbReference type="eggNOG" id="COG1017">
    <property type="taxonomic scope" value="Bacteria"/>
</dbReference>
<dbReference type="GO" id="GO:0008941">
    <property type="term" value="F:nitric oxide dioxygenase NAD(P)H activity"/>
    <property type="evidence" value="ECO:0007669"/>
    <property type="project" value="TreeGrafter"/>
</dbReference>
<dbReference type="AlphaFoldDB" id="F2J1V1"/>
<dbReference type="RefSeq" id="WP_013654321.1">
    <property type="nucleotide sequence ID" value="NC_015259.1"/>
</dbReference>
<keyword evidence="7" id="KW-0560">Oxidoreductase</keyword>
<protein>
    <submittedName>
        <fullName evidence="7">Putative nitric oxide dioxygenase (NOD)</fullName>
    </submittedName>
</protein>
<dbReference type="CDD" id="cd12131">
    <property type="entry name" value="HGbI-like"/>
    <property type="match status" value="1"/>
</dbReference>
<keyword evidence="5" id="KW-0813">Transport</keyword>
<dbReference type="EMBL" id="CP002568">
    <property type="protein sequence ID" value="ADZ72014.1"/>
    <property type="molecule type" value="Genomic_DNA"/>
</dbReference>
<evidence type="ECO:0000256" key="2">
    <source>
        <dbReference type="ARBA" id="ARBA00022621"/>
    </source>
</evidence>
<evidence type="ECO:0000259" key="6">
    <source>
        <dbReference type="PROSITE" id="PS01033"/>
    </source>
</evidence>
<evidence type="ECO:0000313" key="7">
    <source>
        <dbReference type="EMBL" id="ADZ72014.1"/>
    </source>
</evidence>
<feature type="domain" description="Globin" evidence="6">
    <location>
        <begin position="1"/>
        <end position="134"/>
    </location>
</feature>
<dbReference type="Gene3D" id="1.10.490.10">
    <property type="entry name" value="Globins"/>
    <property type="match status" value="1"/>
</dbReference>
<dbReference type="GO" id="GO:0071500">
    <property type="term" value="P:cellular response to nitrosative stress"/>
    <property type="evidence" value="ECO:0007669"/>
    <property type="project" value="TreeGrafter"/>
</dbReference>
<dbReference type="Pfam" id="PF00042">
    <property type="entry name" value="Globin"/>
    <property type="match status" value="1"/>
</dbReference>
<reference evidence="7 8" key="1">
    <citation type="journal article" date="2011" name="J. Bacteriol.">
        <title>Complete genome sequence of Polymorphum gilvum SL003B-26A1T, a crude oil-degrading bacterium from oil-polluted saline soil.</title>
        <authorList>
            <person name="Li S.G."/>
            <person name="Tang Y.Q."/>
            <person name="Nie Y."/>
            <person name="Cai M."/>
            <person name="Wu X.L."/>
        </authorList>
    </citation>
    <scope>NUCLEOTIDE SEQUENCE [LARGE SCALE GENOMIC DNA]</scope>
    <source>
        <strain evidence="8">LMG 25793 / CGMCC 1.9160 / SL003B-26A1</strain>
    </source>
</reference>
<dbReference type="GO" id="GO:0071949">
    <property type="term" value="F:FAD binding"/>
    <property type="evidence" value="ECO:0007669"/>
    <property type="project" value="TreeGrafter"/>
</dbReference>
<evidence type="ECO:0000256" key="3">
    <source>
        <dbReference type="ARBA" id="ARBA00022723"/>
    </source>
</evidence>
<keyword evidence="4" id="KW-0408">Iron</keyword>
<dbReference type="HOGENOM" id="CLU_003827_13_3_5"/>
<keyword evidence="3" id="KW-0479">Metal-binding</keyword>
<dbReference type="GO" id="GO:0046210">
    <property type="term" value="P:nitric oxide catabolic process"/>
    <property type="evidence" value="ECO:0007669"/>
    <property type="project" value="TreeGrafter"/>
</dbReference>